<accession>A0A1B1M843</accession>
<dbReference type="OrthoDB" id="2084645at2"/>
<dbReference type="InterPro" id="IPR046485">
    <property type="entry name" value="DUF6578"/>
</dbReference>
<dbReference type="RefSeq" id="WP_067431448.1">
    <property type="nucleotide sequence ID" value="NZ_CP016438.1"/>
</dbReference>
<evidence type="ECO:0000313" key="2">
    <source>
        <dbReference type="Proteomes" id="UP000092598"/>
    </source>
</evidence>
<sequence length="229" mass="24031">MGLWHVFYADWQMECCGTPFSVGDEVGWPLLLCDADDVLGGGWHDQLTEIVGAVEDVRGKDGAVRVVREETGLVVALHAHPVHMIAPDDLGGGRPGDRIRSVGLLAVETHGSVELPEVRGRVRAVQVLTQGFAEPAPGADLLVPVPGERWLKAVDACPRWFGGAARRSAAGVIVTLEVPGTDSALSHAVRAASGLPDDAPPGTESEGLPGDALAALLETLSTVRKPRVP</sequence>
<dbReference type="Pfam" id="PF20218">
    <property type="entry name" value="DUF6578"/>
    <property type="match status" value="1"/>
</dbReference>
<dbReference type="KEGG" id="sls:SLINC_2586"/>
<dbReference type="Proteomes" id="UP000092598">
    <property type="component" value="Chromosome"/>
</dbReference>
<organism evidence="1 2">
    <name type="scientific">Streptomyces lincolnensis</name>
    <dbReference type="NCBI Taxonomy" id="1915"/>
    <lineage>
        <taxon>Bacteria</taxon>
        <taxon>Bacillati</taxon>
        <taxon>Actinomycetota</taxon>
        <taxon>Actinomycetes</taxon>
        <taxon>Kitasatosporales</taxon>
        <taxon>Streptomycetaceae</taxon>
        <taxon>Streptomyces</taxon>
    </lineage>
</organism>
<dbReference type="PATRIC" id="fig|1915.4.peg.2858"/>
<gene>
    <name evidence="1" type="ORF">SLINC_2586</name>
</gene>
<reference evidence="1 2" key="1">
    <citation type="submission" date="2016-07" db="EMBL/GenBank/DDBJ databases">
        <title>Enhancement of antibiotic productionsby engineered nitrateutilization in actinobacteria.</title>
        <authorList>
            <person name="Meng S.C."/>
        </authorList>
    </citation>
    <scope>NUCLEOTIDE SEQUENCE [LARGE SCALE GENOMIC DNA]</scope>
    <source>
        <strain evidence="1 2">NRRL 2936</strain>
    </source>
</reference>
<proteinExistence type="predicted"/>
<protein>
    <submittedName>
        <fullName evidence="1">Uncharacterized protein</fullName>
    </submittedName>
</protein>
<name>A0A1B1M843_STRLN</name>
<keyword evidence="2" id="KW-1185">Reference proteome</keyword>
<evidence type="ECO:0000313" key="1">
    <source>
        <dbReference type="EMBL" id="ANS64810.1"/>
    </source>
</evidence>
<dbReference type="EMBL" id="CP016438">
    <property type="protein sequence ID" value="ANS64810.1"/>
    <property type="molecule type" value="Genomic_DNA"/>
</dbReference>
<dbReference type="AlphaFoldDB" id="A0A1B1M843"/>
<dbReference type="STRING" id="1915.SLINC_2586"/>